<name>A0ACD5TNU8_AVESA</name>
<protein>
    <submittedName>
        <fullName evidence="1">Uncharacterized protein</fullName>
    </submittedName>
</protein>
<reference evidence="1" key="1">
    <citation type="submission" date="2021-05" db="EMBL/GenBank/DDBJ databases">
        <authorList>
            <person name="Scholz U."/>
            <person name="Mascher M."/>
            <person name="Fiebig A."/>
        </authorList>
    </citation>
    <scope>NUCLEOTIDE SEQUENCE [LARGE SCALE GENOMIC DNA]</scope>
</reference>
<accession>A0ACD5TNU8</accession>
<dbReference type="EnsemblPlants" id="AVESA.00010b.r2.1CG0090570.1">
    <property type="protein sequence ID" value="AVESA.00010b.r2.1CG0090570.1.CDS.1"/>
    <property type="gene ID" value="AVESA.00010b.r2.1CG0090570"/>
</dbReference>
<proteinExistence type="predicted"/>
<dbReference type="Proteomes" id="UP001732700">
    <property type="component" value="Chromosome 1C"/>
</dbReference>
<sequence length="90" mass="9764">MASSQDTRLKLLVLIALLVLVDTASHCHGRRIQGVDAMALGSGGAPPQPKGYSSEHTSSSTARQLPSRVYRRMHRVSKRLVPQGPNPLHN</sequence>
<keyword evidence="2" id="KW-1185">Reference proteome</keyword>
<reference evidence="1" key="2">
    <citation type="submission" date="2025-09" db="UniProtKB">
        <authorList>
            <consortium name="EnsemblPlants"/>
        </authorList>
    </citation>
    <scope>IDENTIFICATION</scope>
</reference>
<evidence type="ECO:0000313" key="2">
    <source>
        <dbReference type="Proteomes" id="UP001732700"/>
    </source>
</evidence>
<organism evidence="1 2">
    <name type="scientific">Avena sativa</name>
    <name type="common">Oat</name>
    <dbReference type="NCBI Taxonomy" id="4498"/>
    <lineage>
        <taxon>Eukaryota</taxon>
        <taxon>Viridiplantae</taxon>
        <taxon>Streptophyta</taxon>
        <taxon>Embryophyta</taxon>
        <taxon>Tracheophyta</taxon>
        <taxon>Spermatophyta</taxon>
        <taxon>Magnoliopsida</taxon>
        <taxon>Liliopsida</taxon>
        <taxon>Poales</taxon>
        <taxon>Poaceae</taxon>
        <taxon>BOP clade</taxon>
        <taxon>Pooideae</taxon>
        <taxon>Poodae</taxon>
        <taxon>Poeae</taxon>
        <taxon>Poeae Chloroplast Group 1 (Aveneae type)</taxon>
        <taxon>Aveninae</taxon>
        <taxon>Avena</taxon>
    </lineage>
</organism>
<evidence type="ECO:0000313" key="1">
    <source>
        <dbReference type="EnsemblPlants" id="AVESA.00010b.r2.1CG0090570.1.CDS.1"/>
    </source>
</evidence>